<evidence type="ECO:0000256" key="8">
    <source>
        <dbReference type="ARBA" id="ARBA00036074"/>
    </source>
</evidence>
<keyword evidence="6 11" id="KW-0663">Pyridoxal phosphate</keyword>
<dbReference type="Pfam" id="PF00343">
    <property type="entry name" value="Phosphorylase"/>
    <property type="match status" value="1"/>
</dbReference>
<name>A0A0R3X5I8_HYDTA</name>
<keyword evidence="4 12" id="KW-0328">Glycosyltransferase</keyword>
<comment type="function">
    <text evidence="9 12">Allosteric enzyme that catalyzes the rate-limiting step in glycogen catabolism, the phosphorolytic cleavage of glycogen to produce glucose-1-phosphate, and plays a central role in maintaining cellular and organismal glucose homeostasis.</text>
</comment>
<dbReference type="GO" id="GO:0030170">
    <property type="term" value="F:pyridoxal phosphate binding"/>
    <property type="evidence" value="ECO:0007669"/>
    <property type="project" value="InterPro"/>
</dbReference>
<evidence type="ECO:0000256" key="9">
    <source>
        <dbReference type="ARBA" id="ARBA00037413"/>
    </source>
</evidence>
<comment type="catalytic activity">
    <reaction evidence="8">
        <text>[(1-&gt;4)-alpha-D-glucosyl](n) + phosphate = [(1-&gt;4)-alpha-D-glucosyl](n-1) + alpha-D-glucose 1-phosphate</text>
        <dbReference type="Rhea" id="RHEA:41732"/>
        <dbReference type="Rhea" id="RHEA-COMP:9584"/>
        <dbReference type="Rhea" id="RHEA-COMP:9586"/>
        <dbReference type="ChEBI" id="CHEBI:15444"/>
        <dbReference type="ChEBI" id="CHEBI:43474"/>
        <dbReference type="ChEBI" id="CHEBI:58601"/>
        <dbReference type="EC" id="2.4.1.1"/>
    </reaction>
    <physiologicalReaction direction="left-to-right" evidence="8">
        <dbReference type="Rhea" id="RHEA:41733"/>
    </physiologicalReaction>
</comment>
<evidence type="ECO:0000256" key="12">
    <source>
        <dbReference type="RuleBase" id="RU000587"/>
    </source>
</evidence>
<reference evidence="13 14" key="2">
    <citation type="submission" date="2018-11" db="EMBL/GenBank/DDBJ databases">
        <authorList>
            <consortium name="Pathogen Informatics"/>
        </authorList>
    </citation>
    <scope>NUCLEOTIDE SEQUENCE [LARGE SCALE GENOMIC DNA]</scope>
</reference>
<dbReference type="CDD" id="cd04300">
    <property type="entry name" value="GT35_Glycogen_Phosphorylase"/>
    <property type="match status" value="1"/>
</dbReference>
<evidence type="ECO:0000313" key="14">
    <source>
        <dbReference type="Proteomes" id="UP000274429"/>
    </source>
</evidence>
<feature type="modified residue" description="N6-(pyridoxal phosphate)lysine" evidence="11">
    <location>
        <position position="762"/>
    </location>
</feature>
<dbReference type="GO" id="GO:0008184">
    <property type="term" value="F:glycogen phosphorylase activity"/>
    <property type="evidence" value="ECO:0007669"/>
    <property type="project" value="InterPro"/>
</dbReference>
<keyword evidence="5 12" id="KW-0808">Transferase</keyword>
<evidence type="ECO:0000256" key="3">
    <source>
        <dbReference type="ARBA" id="ARBA00022600"/>
    </source>
</evidence>
<evidence type="ECO:0000256" key="10">
    <source>
        <dbReference type="ARBA" id="ARBA00046783"/>
    </source>
</evidence>
<dbReference type="GO" id="GO:0005980">
    <property type="term" value="P:glycogen catabolic process"/>
    <property type="evidence" value="ECO:0007669"/>
    <property type="project" value="TreeGrafter"/>
</dbReference>
<keyword evidence="14" id="KW-1185">Reference proteome</keyword>
<gene>
    <name evidence="13" type="ORF">TTAC_LOCUS8719</name>
</gene>
<dbReference type="EC" id="2.4.1.1" evidence="12"/>
<evidence type="ECO:0000313" key="13">
    <source>
        <dbReference type="EMBL" id="VDM33353.1"/>
    </source>
</evidence>
<dbReference type="WBParaSite" id="TTAC_0000873401-mRNA-1">
    <property type="protein sequence ID" value="TTAC_0000873401-mRNA-1"/>
    <property type="gene ID" value="TTAC_0000873401"/>
</dbReference>
<evidence type="ECO:0000256" key="2">
    <source>
        <dbReference type="ARBA" id="ARBA00006047"/>
    </source>
</evidence>
<dbReference type="AlphaFoldDB" id="A0A0R3X5I8"/>
<dbReference type="GO" id="GO:0005737">
    <property type="term" value="C:cytoplasm"/>
    <property type="evidence" value="ECO:0007669"/>
    <property type="project" value="TreeGrafter"/>
</dbReference>
<comment type="similarity">
    <text evidence="2 12">Belongs to the glycogen phosphorylase family.</text>
</comment>
<comment type="cofactor">
    <cofactor evidence="1 12">
        <name>pyridoxal 5'-phosphate</name>
        <dbReference type="ChEBI" id="CHEBI:597326"/>
    </cofactor>
</comment>
<dbReference type="FunFam" id="3.40.50.2000:FF:000149">
    <property type="entry name" value="Glycogen phosphorylase, muscle form"/>
    <property type="match status" value="1"/>
</dbReference>
<accession>A0A0R3X5I8</accession>
<evidence type="ECO:0000313" key="15">
    <source>
        <dbReference type="WBParaSite" id="TTAC_0000873401-mRNA-1"/>
    </source>
</evidence>
<evidence type="ECO:0000256" key="1">
    <source>
        <dbReference type="ARBA" id="ARBA00001933"/>
    </source>
</evidence>
<dbReference type="PROSITE" id="PS00102">
    <property type="entry name" value="PHOSPHORYLASE"/>
    <property type="match status" value="1"/>
</dbReference>
<dbReference type="PIRSF" id="PIRSF000460">
    <property type="entry name" value="Pprylas_GlgP"/>
    <property type="match status" value="1"/>
</dbReference>
<dbReference type="PANTHER" id="PTHR11468">
    <property type="entry name" value="GLYCOGEN PHOSPHORYLASE"/>
    <property type="match status" value="1"/>
</dbReference>
<dbReference type="NCBIfam" id="TIGR02093">
    <property type="entry name" value="P_ylase"/>
    <property type="match status" value="1"/>
</dbReference>
<dbReference type="Proteomes" id="UP000274429">
    <property type="component" value="Unassembled WGS sequence"/>
</dbReference>
<dbReference type="InterPro" id="IPR000811">
    <property type="entry name" value="Glyco_trans_35"/>
</dbReference>
<dbReference type="STRING" id="6205.A0A0R3X5I8"/>
<dbReference type="PANTHER" id="PTHR11468:SF3">
    <property type="entry name" value="GLYCOGEN PHOSPHORYLASE, LIVER FORM"/>
    <property type="match status" value="1"/>
</dbReference>
<proteinExistence type="inferred from homology"/>
<organism evidence="15">
    <name type="scientific">Hydatigena taeniaeformis</name>
    <name type="common">Feline tapeworm</name>
    <name type="synonym">Taenia taeniaeformis</name>
    <dbReference type="NCBI Taxonomy" id="6205"/>
    <lineage>
        <taxon>Eukaryota</taxon>
        <taxon>Metazoa</taxon>
        <taxon>Spiralia</taxon>
        <taxon>Lophotrochozoa</taxon>
        <taxon>Platyhelminthes</taxon>
        <taxon>Cestoda</taxon>
        <taxon>Eucestoda</taxon>
        <taxon>Cyclophyllidea</taxon>
        <taxon>Taeniidae</taxon>
        <taxon>Hydatigera</taxon>
    </lineage>
</organism>
<dbReference type="InterPro" id="IPR035090">
    <property type="entry name" value="Pyridoxal_P_attach_site"/>
</dbReference>
<comment type="subunit">
    <text evidence="10">Homodimer; enzymatically active. Interacts with PPP1R3B; recruits the phosphatase PP1 which dephosphorylates and inactivates PYGL/glycogen phosphorylase.</text>
</comment>
<reference evidence="15" key="1">
    <citation type="submission" date="2016-04" db="UniProtKB">
        <authorList>
            <consortium name="WormBaseParasite"/>
        </authorList>
    </citation>
    <scope>IDENTIFICATION</scope>
</reference>
<protein>
    <recommendedName>
        <fullName evidence="12">Alpha-1,4 glucan phosphorylase</fullName>
        <ecNumber evidence="12">2.4.1.1</ecNumber>
    </recommendedName>
</protein>
<evidence type="ECO:0000256" key="4">
    <source>
        <dbReference type="ARBA" id="ARBA00022676"/>
    </source>
</evidence>
<evidence type="ECO:0000256" key="7">
    <source>
        <dbReference type="ARBA" id="ARBA00023277"/>
    </source>
</evidence>
<evidence type="ECO:0000256" key="5">
    <source>
        <dbReference type="ARBA" id="ARBA00022679"/>
    </source>
</evidence>
<dbReference type="Gene3D" id="3.40.50.2000">
    <property type="entry name" value="Glycogen Phosphorylase B"/>
    <property type="match status" value="2"/>
</dbReference>
<sequence length="978" mass="112228">MIRYFETWLQAGHDVTLHNVGYALSPITMGSIADSAASPNCSRLRFFLSDGKCGIRLLLLVGFEGTYGNALPYEPCKMSTRPRNISISYIPQCDTVKCLHSDINTHLHITLAKDSHTACIRDYYLALSNTIWERLSLRWLRSKQRFYKEDMKRVYYLSMEFFIGRTLGNAILNLALKDPVQECLRNMGLNLEDLEDCEPDAALGNGGLGRLAACFMDSMANLGIAATGYGIRYDYGIFEQRLSNGWQYEEADDWLCFGNPWERVRQEFSFPVNFYGKVEVHGDRRTWINTEVIYAVPYDTPIPGYMCNVCCTLRLWGCKAPKNFDLAAFNTGGYIEAVLQRNMAENIARVLYPNDNTLEGKELRLKQEYLLVSAACQDILRRYQLVDEHGPRRRDFSQLPEKVAIQLNDTHPSMGIPEMVRLLVDIEGVGWEQAWRIVQKTFSYTNHTVLPEAMERWSVELIEKMLPRHLEIVYKINQDFCDMLRRRYPNDPGKVYRMSIFNDDGWKHLKTANLCIVGSHSINGVAALHTEILKSSVPQLDFLQSCIARFKDFYELWPEKFSNKTNGVTPRRWLKLCNPGLSDLLTEKLGEEWVVDFDRIQGMKEYADDDCVLETLMKIKYQNKIKLANYLFHTLNIEVNPNTMFDIQVKRIHEYKRQLLNALHAVTMYNRIRKNPQVDMVPRTIMIGGKAAPGYPRAKLIINFINCIARKINNDPTASSKLKVVFLPNYRVTFAQYIIPGADLSQQISTAGMEASGTGNMKFMMNGALTIGTLDGANVEMAEEAGHENMFIFGHTVNELDDLKRAGYKPSSFIANSPELRECLDQIKCGFFCPEDPERFKELYDELTDRDYYMLCADFTKYLIAQAACLFASLQLECGALTSYINATFDFNFKDQKKWARMCLLNIASSAKFSSDRTISSYAREIWNVPCDRLILPPPIFDPNEGEECVFRRPSRSSIDNRFHSVKYVFLVIKMQTV</sequence>
<dbReference type="SUPFAM" id="SSF53756">
    <property type="entry name" value="UDP-Glycosyltransferase/glycogen phosphorylase"/>
    <property type="match status" value="1"/>
</dbReference>
<dbReference type="OrthoDB" id="9215500at2759"/>
<keyword evidence="3" id="KW-0321">Glycogen metabolism</keyword>
<dbReference type="FunFam" id="3.40.50.2000:FF:000005">
    <property type="entry name" value="Alpha-1,4 glucan phosphorylase"/>
    <property type="match status" value="1"/>
</dbReference>
<keyword evidence="7 12" id="KW-0119">Carbohydrate metabolism</keyword>
<evidence type="ECO:0000256" key="6">
    <source>
        <dbReference type="ARBA" id="ARBA00022898"/>
    </source>
</evidence>
<evidence type="ECO:0000256" key="11">
    <source>
        <dbReference type="PIRSR" id="PIRSR000460-1"/>
    </source>
</evidence>
<dbReference type="EMBL" id="UYWX01020569">
    <property type="protein sequence ID" value="VDM33353.1"/>
    <property type="molecule type" value="Genomic_DNA"/>
</dbReference>
<dbReference type="InterPro" id="IPR011833">
    <property type="entry name" value="Glycg_phsphrylas"/>
</dbReference>